<protein>
    <submittedName>
        <fullName evidence="2">Uncharacterized protein</fullName>
    </submittedName>
</protein>
<dbReference type="AlphaFoldDB" id="A0A183Q656"/>
<proteinExistence type="predicted"/>
<keyword evidence="3" id="KW-1185">Reference proteome</keyword>
<gene>
    <name evidence="2" type="ORF">SMTD_LOCUS22092</name>
</gene>
<evidence type="ECO:0000256" key="1">
    <source>
        <dbReference type="SAM" id="MobiDB-lite"/>
    </source>
</evidence>
<dbReference type="EMBL" id="UZAL01049822">
    <property type="protein sequence ID" value="VDP86446.1"/>
    <property type="molecule type" value="Genomic_DNA"/>
</dbReference>
<organism evidence="2 3">
    <name type="scientific">Schistosoma mattheei</name>
    <dbReference type="NCBI Taxonomy" id="31246"/>
    <lineage>
        <taxon>Eukaryota</taxon>
        <taxon>Metazoa</taxon>
        <taxon>Spiralia</taxon>
        <taxon>Lophotrochozoa</taxon>
        <taxon>Platyhelminthes</taxon>
        <taxon>Trematoda</taxon>
        <taxon>Digenea</taxon>
        <taxon>Strigeidida</taxon>
        <taxon>Schistosomatoidea</taxon>
        <taxon>Schistosomatidae</taxon>
        <taxon>Schistosoma</taxon>
    </lineage>
</organism>
<reference evidence="2 3" key="1">
    <citation type="submission" date="2018-11" db="EMBL/GenBank/DDBJ databases">
        <authorList>
            <consortium name="Pathogen Informatics"/>
        </authorList>
    </citation>
    <scope>NUCLEOTIDE SEQUENCE [LARGE SCALE GENOMIC DNA]</scope>
    <source>
        <strain>Denwood</strain>
        <strain evidence="3">Zambia</strain>
    </source>
</reference>
<evidence type="ECO:0000313" key="2">
    <source>
        <dbReference type="EMBL" id="VDP86446.1"/>
    </source>
</evidence>
<sequence>MRDGRQAVVPWALRPRSQVSNTTTDSVSFSCLSRRNILLCREQLGSFNPPRICNNTQDHLVDDQIPPSPLNNSITTSNPSRISLSPSGTNANDSSSRNVICGLIKLHFNLNVGVLNI</sequence>
<feature type="compositionally biased region" description="Polar residues" evidence="1">
    <location>
        <begin position="70"/>
        <end position="94"/>
    </location>
</feature>
<accession>A0A183Q656</accession>
<evidence type="ECO:0000313" key="3">
    <source>
        <dbReference type="Proteomes" id="UP000269396"/>
    </source>
</evidence>
<dbReference type="Proteomes" id="UP000269396">
    <property type="component" value="Unassembled WGS sequence"/>
</dbReference>
<feature type="region of interest" description="Disordered" evidence="1">
    <location>
        <begin position="64"/>
        <end position="94"/>
    </location>
</feature>
<name>A0A183Q656_9TREM</name>